<evidence type="ECO:0000256" key="6">
    <source>
        <dbReference type="SAM" id="MobiDB-lite"/>
    </source>
</evidence>
<dbReference type="PANTHER" id="PTHR46776">
    <property type="entry name" value="CYCLIN-DEPENDENT KINASE INHIBITOR 4-RELATED"/>
    <property type="match status" value="1"/>
</dbReference>
<dbReference type="InterPro" id="IPR044275">
    <property type="entry name" value="KRP"/>
</dbReference>
<comment type="subcellular location">
    <subcellularLocation>
        <location evidence="1">Nucleus</location>
        <location evidence="1">Nucleoplasm</location>
    </subcellularLocation>
</comment>
<dbReference type="OrthoDB" id="6373236at2759"/>
<keyword evidence="4" id="KW-0131">Cell cycle</keyword>
<dbReference type="PIRSF" id="PIRSF017811">
    <property type="entry name" value="CDK_inhib_pln"/>
    <property type="match status" value="1"/>
</dbReference>
<comment type="similarity">
    <text evidence="2 5">Belongs to the CDI family. ICK/KRP subfamily.</text>
</comment>
<feature type="region of interest" description="Disordered" evidence="6">
    <location>
        <begin position="70"/>
        <end position="107"/>
    </location>
</feature>
<feature type="compositionally biased region" description="Polar residues" evidence="6">
    <location>
        <begin position="78"/>
        <end position="96"/>
    </location>
</feature>
<dbReference type="InterPro" id="IPR003175">
    <property type="entry name" value="CDI_dom"/>
</dbReference>
<evidence type="ECO:0000256" key="1">
    <source>
        <dbReference type="ARBA" id="ARBA00004642"/>
    </source>
</evidence>
<dbReference type="Pfam" id="PF02234">
    <property type="entry name" value="CDI"/>
    <property type="match status" value="1"/>
</dbReference>
<evidence type="ECO:0000256" key="3">
    <source>
        <dbReference type="ARBA" id="ARBA00023013"/>
    </source>
</evidence>
<dbReference type="AlphaFoldDB" id="V4LBI5"/>
<evidence type="ECO:0000259" key="7">
    <source>
        <dbReference type="Pfam" id="PF02234"/>
    </source>
</evidence>
<dbReference type="GO" id="GO:0031490">
    <property type="term" value="F:chromatin DNA binding"/>
    <property type="evidence" value="ECO:0007669"/>
    <property type="project" value="EnsemblPlants"/>
</dbReference>
<gene>
    <name evidence="8" type="ORF">EUTSA_v10002666mg</name>
</gene>
<proteinExistence type="inferred from homology"/>
<keyword evidence="3 5" id="KW-0649">Protein kinase inhibitor</keyword>
<keyword evidence="9" id="KW-1185">Reference proteome</keyword>
<dbReference type="STRING" id="72664.V4LBI5"/>
<evidence type="ECO:0000313" key="9">
    <source>
        <dbReference type="Proteomes" id="UP000030689"/>
    </source>
</evidence>
<dbReference type="Gene3D" id="4.10.365.10">
    <property type="entry name" value="p27"/>
    <property type="match status" value="1"/>
</dbReference>
<dbReference type="GO" id="GO:0004861">
    <property type="term" value="F:cyclin-dependent protein serine/threonine kinase inhibitor activity"/>
    <property type="evidence" value="ECO:0007669"/>
    <property type="project" value="UniProtKB-UniRule"/>
</dbReference>
<evidence type="ECO:0000313" key="8">
    <source>
        <dbReference type="EMBL" id="ESQ37123.1"/>
    </source>
</evidence>
<organism evidence="8 9">
    <name type="scientific">Eutrema salsugineum</name>
    <name type="common">Saltwater cress</name>
    <name type="synonym">Sisymbrium salsugineum</name>
    <dbReference type="NCBI Taxonomy" id="72664"/>
    <lineage>
        <taxon>Eukaryota</taxon>
        <taxon>Viridiplantae</taxon>
        <taxon>Streptophyta</taxon>
        <taxon>Embryophyta</taxon>
        <taxon>Tracheophyta</taxon>
        <taxon>Spermatophyta</taxon>
        <taxon>Magnoliopsida</taxon>
        <taxon>eudicotyledons</taxon>
        <taxon>Gunneridae</taxon>
        <taxon>Pentapetalae</taxon>
        <taxon>rosids</taxon>
        <taxon>malvids</taxon>
        <taxon>Brassicales</taxon>
        <taxon>Brassicaceae</taxon>
        <taxon>Eutremeae</taxon>
        <taxon>Eutrema</taxon>
    </lineage>
</organism>
<evidence type="ECO:0000256" key="2">
    <source>
        <dbReference type="ARBA" id="ARBA00010274"/>
    </source>
</evidence>
<dbReference type="GO" id="GO:0005654">
    <property type="term" value="C:nucleoplasm"/>
    <property type="evidence" value="ECO:0007669"/>
    <property type="project" value="UniProtKB-SubCell"/>
</dbReference>
<dbReference type="Proteomes" id="UP000030689">
    <property type="component" value="Unassembled WGS sequence"/>
</dbReference>
<evidence type="ECO:0000256" key="4">
    <source>
        <dbReference type="ARBA" id="ARBA00023306"/>
    </source>
</evidence>
<dbReference type="OMA" id="CGDNERI"/>
<dbReference type="GO" id="GO:0032877">
    <property type="term" value="P:positive regulation of DNA endoreduplication"/>
    <property type="evidence" value="ECO:0007669"/>
    <property type="project" value="EnsemblPlants"/>
</dbReference>
<evidence type="ECO:0000256" key="5">
    <source>
        <dbReference type="PIRNR" id="PIRNR017811"/>
    </source>
</evidence>
<dbReference type="KEGG" id="eus:EUTSA_v10002666mg"/>
<accession>V4LBI5</accession>
<dbReference type="Gramene" id="ESQ37123">
    <property type="protein sequence ID" value="ESQ37123"/>
    <property type="gene ID" value="EUTSA_v10002666mg"/>
</dbReference>
<reference evidence="8 9" key="1">
    <citation type="journal article" date="2013" name="Front. Plant Sci.">
        <title>The Reference Genome of the Halophytic Plant Eutrema salsugineum.</title>
        <authorList>
            <person name="Yang R."/>
            <person name="Jarvis D.E."/>
            <person name="Chen H."/>
            <person name="Beilstein M.A."/>
            <person name="Grimwood J."/>
            <person name="Jenkins J."/>
            <person name="Shu S."/>
            <person name="Prochnik S."/>
            <person name="Xin M."/>
            <person name="Ma C."/>
            <person name="Schmutz J."/>
            <person name="Wing R.A."/>
            <person name="Mitchell-Olds T."/>
            <person name="Schumaker K.S."/>
            <person name="Wang X."/>
        </authorList>
    </citation>
    <scope>NUCLEOTIDE SEQUENCE [LARGE SCALE GENOMIC DNA]</scope>
</reference>
<protein>
    <recommendedName>
        <fullName evidence="5">Cyclin-dependent kinase inhibitor</fullName>
    </recommendedName>
</protein>
<sequence>MGKYLKKSKIAGDFSLKDTPHTTTLGFRTRAAAKNLALHRLRSHSTSPSDVDADSFCYLQLRSRRLVKLPLPTDTRKQQQNQLIQGETRNPRSKSGSPAEKSKPETTVLATEKEDYCGANDEKSKSDCNFGEKGFDFESEESETTPCSLRRDSEAIRSVPSSSEIESFFAFAEQQQQRFFIEKYNFDIVSENPLPGRYDWVKVVPQNGL</sequence>
<dbReference type="EMBL" id="KI517609">
    <property type="protein sequence ID" value="ESQ37123.1"/>
    <property type="molecule type" value="Genomic_DNA"/>
</dbReference>
<name>V4LBI5_EUTSA</name>
<dbReference type="InterPro" id="IPR044898">
    <property type="entry name" value="CDI_dom_sf"/>
</dbReference>
<feature type="domain" description="Cyclin-dependent kinase inhibitor" evidence="7">
    <location>
        <begin position="160"/>
        <end position="203"/>
    </location>
</feature>
<dbReference type="eggNOG" id="ENOG502QXA1">
    <property type="taxonomic scope" value="Eukaryota"/>
</dbReference>